<evidence type="ECO:0000313" key="4">
    <source>
        <dbReference type="Proteomes" id="UP000628079"/>
    </source>
</evidence>
<comment type="caution">
    <text evidence="3">The sequence shown here is derived from an EMBL/GenBank/DDBJ whole genome shotgun (WGS) entry which is preliminary data.</text>
</comment>
<feature type="domain" description="Peptidase M15C" evidence="2">
    <location>
        <begin position="118"/>
        <end position="182"/>
    </location>
</feature>
<protein>
    <recommendedName>
        <fullName evidence="5">Peptidoglycan hydrolase-like protein with peptidoglycan-binding domain</fullName>
    </recommendedName>
</protein>
<evidence type="ECO:0008006" key="5">
    <source>
        <dbReference type="Google" id="ProtNLM"/>
    </source>
</evidence>
<dbReference type="Proteomes" id="UP000628079">
    <property type="component" value="Unassembled WGS sequence"/>
</dbReference>
<accession>A0A8H9FQZ9</accession>
<gene>
    <name evidence="3" type="ORF">GCM10011314_05720</name>
</gene>
<dbReference type="PROSITE" id="PS51318">
    <property type="entry name" value="TAT"/>
    <property type="match status" value="1"/>
</dbReference>
<dbReference type="SUPFAM" id="SSF55166">
    <property type="entry name" value="Hedgehog/DD-peptidase"/>
    <property type="match status" value="1"/>
</dbReference>
<dbReference type="InterPro" id="IPR009045">
    <property type="entry name" value="Zn_M74/Hedgehog-like"/>
</dbReference>
<dbReference type="InterPro" id="IPR036366">
    <property type="entry name" value="PGBDSf"/>
</dbReference>
<evidence type="ECO:0000259" key="1">
    <source>
        <dbReference type="Pfam" id="PF01471"/>
    </source>
</evidence>
<dbReference type="InterPro" id="IPR002477">
    <property type="entry name" value="Peptidoglycan-bd-like"/>
</dbReference>
<name>A0A8H9FQZ9_9MICO</name>
<sequence length="339" mass="34901">MCEQHHEQGPDEAFAETPDVGRRALVRGAGGMLLGGGLVVAGAGAAQAATSQNGWPASSSPSAIGITGLTVAGHAFPSGVRGGQVHTILGYVARRFHNEVEALVTPGNWGYNYRVISGSTSLSNHASGTAIDVNAPRHPLGASGTFSSTQVSRIRSILSSCNGVVRWGGDYSGRKDEMHFEINVRPGDSRIAPLVAKIGGSPDPAPTITWSTVRSGATGFRVTVVQHLLRARGQSLTVDGVFGSVTASKVKAFQSSRGLYADGIVGPKTWAALVVTVQNGSTGQAVVAAQKALTARGYSLTADGVFGSVSVSKAKAFQTSRGLVADGIIGPRTWAKLTI</sequence>
<organism evidence="3 4">
    <name type="scientific">Knoellia flava</name>
    <dbReference type="NCBI Taxonomy" id="913969"/>
    <lineage>
        <taxon>Bacteria</taxon>
        <taxon>Bacillati</taxon>
        <taxon>Actinomycetota</taxon>
        <taxon>Actinomycetes</taxon>
        <taxon>Micrococcales</taxon>
        <taxon>Intrasporangiaceae</taxon>
        <taxon>Knoellia</taxon>
    </lineage>
</organism>
<dbReference type="RefSeq" id="WP_035946148.1">
    <property type="nucleotide sequence ID" value="NZ_BMEA01000001.1"/>
</dbReference>
<feature type="domain" description="Peptidoglycan binding-like" evidence="1">
    <location>
        <begin position="221"/>
        <end position="273"/>
    </location>
</feature>
<dbReference type="InterPro" id="IPR006311">
    <property type="entry name" value="TAT_signal"/>
</dbReference>
<dbReference type="AlphaFoldDB" id="A0A8H9FQZ9"/>
<dbReference type="InterPro" id="IPR039561">
    <property type="entry name" value="Peptidase_M15C"/>
</dbReference>
<dbReference type="SUPFAM" id="SSF47090">
    <property type="entry name" value="PGBD-like"/>
    <property type="match status" value="2"/>
</dbReference>
<proteinExistence type="predicted"/>
<dbReference type="Gene3D" id="1.10.101.10">
    <property type="entry name" value="PGBD-like superfamily/PGBD"/>
    <property type="match status" value="2"/>
</dbReference>
<dbReference type="Pfam" id="PF01471">
    <property type="entry name" value="PG_binding_1"/>
    <property type="match status" value="2"/>
</dbReference>
<reference evidence="3" key="1">
    <citation type="journal article" date="2014" name="Int. J. Syst. Evol. Microbiol.">
        <title>Complete genome sequence of Corynebacterium casei LMG S-19264T (=DSM 44701T), isolated from a smear-ripened cheese.</title>
        <authorList>
            <consortium name="US DOE Joint Genome Institute (JGI-PGF)"/>
            <person name="Walter F."/>
            <person name="Albersmeier A."/>
            <person name="Kalinowski J."/>
            <person name="Ruckert C."/>
        </authorList>
    </citation>
    <scope>NUCLEOTIDE SEQUENCE</scope>
    <source>
        <strain evidence="3">CGMCC 1.10749</strain>
    </source>
</reference>
<feature type="domain" description="Peptidoglycan binding-like" evidence="1">
    <location>
        <begin position="282"/>
        <end position="337"/>
    </location>
</feature>
<dbReference type="Pfam" id="PF13539">
    <property type="entry name" value="Peptidase_M15_4"/>
    <property type="match status" value="1"/>
</dbReference>
<dbReference type="EMBL" id="BMEA01000001">
    <property type="protein sequence ID" value="GGB69300.1"/>
    <property type="molecule type" value="Genomic_DNA"/>
</dbReference>
<dbReference type="InterPro" id="IPR036365">
    <property type="entry name" value="PGBD-like_sf"/>
</dbReference>
<reference evidence="3" key="2">
    <citation type="submission" date="2020-09" db="EMBL/GenBank/DDBJ databases">
        <authorList>
            <person name="Sun Q."/>
            <person name="Zhou Y."/>
        </authorList>
    </citation>
    <scope>NUCLEOTIDE SEQUENCE</scope>
    <source>
        <strain evidence="3">CGMCC 1.10749</strain>
    </source>
</reference>
<evidence type="ECO:0000313" key="3">
    <source>
        <dbReference type="EMBL" id="GGB69300.1"/>
    </source>
</evidence>
<dbReference type="Gene3D" id="3.30.1380.10">
    <property type="match status" value="1"/>
</dbReference>
<evidence type="ECO:0000259" key="2">
    <source>
        <dbReference type="Pfam" id="PF13539"/>
    </source>
</evidence>
<dbReference type="GO" id="GO:0008233">
    <property type="term" value="F:peptidase activity"/>
    <property type="evidence" value="ECO:0007669"/>
    <property type="project" value="InterPro"/>
</dbReference>